<keyword evidence="3" id="KW-1185">Reference proteome</keyword>
<dbReference type="AlphaFoldDB" id="A0A139IT73"/>
<evidence type="ECO:0000313" key="2">
    <source>
        <dbReference type="EMBL" id="KXT17905.1"/>
    </source>
</evidence>
<accession>A0A139IT73</accession>
<feature type="region of interest" description="Disordered" evidence="1">
    <location>
        <begin position="1"/>
        <end position="23"/>
    </location>
</feature>
<protein>
    <submittedName>
        <fullName evidence="2">Uncharacterized protein</fullName>
    </submittedName>
</protein>
<sequence>MAARPGTAMSLLGERKRGKQTHAIPHIHVRQRQRQYCERDVTVSHHLSRGSVNEQVFVRLTLLFHNSTATTLPSAASSDILVLRAINWLVSQPRRHEQPSAFSDLPWSGSWSSRPLLTFTSVVGGAIAATPPPPRTTFRCDVYGTDGSDFINAIEECEQLATEAGGRVTQEYQGGFVYDMQHHRNKNPLDDNEPTERGGFINVSPWEKNKVASYRPPVPPKRRAKSADGTDETKPVRRSRTGNATKTMAGNLFARIKKRVGSARHQQQEDEAVAEQSDDLAIEATERPEDGPIQSAPQQEHAADAASITVSAFTRGPSAPNFDRLSAFTREQSSTNFEQPSTLASPRHCRHFSDEGSERSAHSRGSINSSNYDWESAVIEEAQLAVVVPAGTLRLIDIPPRRQAPRQHIIPAPAAMARNCNAVLFSSFILFGPVSRISGMTPTVPT</sequence>
<dbReference type="EMBL" id="LFZO01000013">
    <property type="protein sequence ID" value="KXT17905.1"/>
    <property type="molecule type" value="Genomic_DNA"/>
</dbReference>
<evidence type="ECO:0000256" key="1">
    <source>
        <dbReference type="SAM" id="MobiDB-lite"/>
    </source>
</evidence>
<name>A0A139IT73_9PEZI</name>
<feature type="compositionally biased region" description="Basic and acidic residues" evidence="1">
    <location>
        <begin position="225"/>
        <end position="235"/>
    </location>
</feature>
<organism evidence="2 3">
    <name type="scientific">Pseudocercospora musae</name>
    <dbReference type="NCBI Taxonomy" id="113226"/>
    <lineage>
        <taxon>Eukaryota</taxon>
        <taxon>Fungi</taxon>
        <taxon>Dikarya</taxon>
        <taxon>Ascomycota</taxon>
        <taxon>Pezizomycotina</taxon>
        <taxon>Dothideomycetes</taxon>
        <taxon>Dothideomycetidae</taxon>
        <taxon>Mycosphaerellales</taxon>
        <taxon>Mycosphaerellaceae</taxon>
        <taxon>Pseudocercospora</taxon>
    </lineage>
</organism>
<feature type="region of interest" description="Disordered" evidence="1">
    <location>
        <begin position="211"/>
        <end position="244"/>
    </location>
</feature>
<gene>
    <name evidence="2" type="ORF">AC579_5937</name>
</gene>
<feature type="compositionally biased region" description="Polar residues" evidence="1">
    <location>
        <begin position="331"/>
        <end position="344"/>
    </location>
</feature>
<evidence type="ECO:0000313" key="3">
    <source>
        <dbReference type="Proteomes" id="UP000073492"/>
    </source>
</evidence>
<feature type="region of interest" description="Disordered" evidence="1">
    <location>
        <begin position="331"/>
        <end position="367"/>
    </location>
</feature>
<feature type="compositionally biased region" description="Basic and acidic residues" evidence="1">
    <location>
        <begin position="351"/>
        <end position="361"/>
    </location>
</feature>
<dbReference type="Proteomes" id="UP000073492">
    <property type="component" value="Unassembled WGS sequence"/>
</dbReference>
<reference evidence="2 3" key="1">
    <citation type="submission" date="2015-07" db="EMBL/GenBank/DDBJ databases">
        <title>Comparative genomics of the Sigatoka disease complex on banana suggests a link between parallel evolutionary changes in Pseudocercospora fijiensis and Pseudocercospora eumusae and increased virulence on the banana host.</title>
        <authorList>
            <person name="Chang T.-C."/>
            <person name="Salvucci A."/>
            <person name="Crous P.W."/>
            <person name="Stergiopoulos I."/>
        </authorList>
    </citation>
    <scope>NUCLEOTIDE SEQUENCE [LARGE SCALE GENOMIC DNA]</scope>
    <source>
        <strain evidence="2 3">CBS 116634</strain>
    </source>
</reference>
<comment type="caution">
    <text evidence="2">The sequence shown here is derived from an EMBL/GenBank/DDBJ whole genome shotgun (WGS) entry which is preliminary data.</text>
</comment>
<proteinExistence type="predicted"/>
<dbReference type="OrthoDB" id="3648518at2759"/>